<dbReference type="InterPro" id="IPR027417">
    <property type="entry name" value="P-loop_NTPase"/>
</dbReference>
<dbReference type="GO" id="GO:0005524">
    <property type="term" value="F:ATP binding"/>
    <property type="evidence" value="ECO:0007669"/>
    <property type="project" value="UniProtKB-KW"/>
</dbReference>
<comment type="caution">
    <text evidence="5">The sequence shown here is derived from an EMBL/GenBank/DDBJ whole genome shotgun (WGS) entry which is preliminary data.</text>
</comment>
<organism evidence="5">
    <name type="scientific">marine sediment metagenome</name>
    <dbReference type="NCBI Taxonomy" id="412755"/>
    <lineage>
        <taxon>unclassified sequences</taxon>
        <taxon>metagenomes</taxon>
        <taxon>ecological metagenomes</taxon>
    </lineage>
</organism>
<evidence type="ECO:0000256" key="3">
    <source>
        <dbReference type="ARBA" id="ARBA00022840"/>
    </source>
</evidence>
<accession>X1AWK7</accession>
<dbReference type="AlphaFoldDB" id="X1AWK7"/>
<dbReference type="InterPro" id="IPR051782">
    <property type="entry name" value="ABC_Transporter_VariousFunc"/>
</dbReference>
<feature type="non-terminal residue" evidence="5">
    <location>
        <position position="1"/>
    </location>
</feature>
<proteinExistence type="predicted"/>
<dbReference type="SUPFAM" id="SSF52540">
    <property type="entry name" value="P-loop containing nucleoside triphosphate hydrolases"/>
    <property type="match status" value="1"/>
</dbReference>
<sequence length="195" mass="22169">EVLGHNIKSQKQQVKLKCGFLSESPSLYEKLTAREFLEFVGDLYSVPKSLIQRRIDDFLNLFDLEKRENDLLEGYSRGMKQKVCLAATLIHDPEILFLDEPTANLDPISARIVKDIILVLVRRANKTVFICTHLLDIAKELCDVIGIINKGILLIEGTPEEVIESVNANNLEDAYIKILNPSQNGTIEKDYLSWR</sequence>
<keyword evidence="3" id="KW-0067">ATP-binding</keyword>
<evidence type="ECO:0000313" key="5">
    <source>
        <dbReference type="EMBL" id="GAG87145.1"/>
    </source>
</evidence>
<dbReference type="PANTHER" id="PTHR42939:SF1">
    <property type="entry name" value="ABC TRANSPORTER ATP-BINDING PROTEIN ALBC-RELATED"/>
    <property type="match status" value="1"/>
</dbReference>
<dbReference type="InterPro" id="IPR003439">
    <property type="entry name" value="ABC_transporter-like_ATP-bd"/>
</dbReference>
<keyword evidence="1" id="KW-0813">Transport</keyword>
<reference evidence="5" key="1">
    <citation type="journal article" date="2014" name="Front. Microbiol.">
        <title>High frequency of phylogenetically diverse reductive dehalogenase-homologous genes in deep subseafloor sedimentary metagenomes.</title>
        <authorList>
            <person name="Kawai M."/>
            <person name="Futagami T."/>
            <person name="Toyoda A."/>
            <person name="Takaki Y."/>
            <person name="Nishi S."/>
            <person name="Hori S."/>
            <person name="Arai W."/>
            <person name="Tsubouchi T."/>
            <person name="Morono Y."/>
            <person name="Uchiyama I."/>
            <person name="Ito T."/>
            <person name="Fujiyama A."/>
            <person name="Inagaki F."/>
            <person name="Takami H."/>
        </authorList>
    </citation>
    <scope>NUCLEOTIDE SEQUENCE</scope>
    <source>
        <strain evidence="5">Expedition CK06-06</strain>
    </source>
</reference>
<dbReference type="PANTHER" id="PTHR42939">
    <property type="entry name" value="ABC TRANSPORTER ATP-BINDING PROTEIN ALBC-RELATED"/>
    <property type="match status" value="1"/>
</dbReference>
<protein>
    <recommendedName>
        <fullName evidence="4">ABC transporter domain-containing protein</fullName>
    </recommendedName>
</protein>
<dbReference type="Pfam" id="PF00005">
    <property type="entry name" value="ABC_tran"/>
    <property type="match status" value="1"/>
</dbReference>
<evidence type="ECO:0000256" key="2">
    <source>
        <dbReference type="ARBA" id="ARBA00022741"/>
    </source>
</evidence>
<dbReference type="Gene3D" id="3.40.50.300">
    <property type="entry name" value="P-loop containing nucleotide triphosphate hydrolases"/>
    <property type="match status" value="1"/>
</dbReference>
<dbReference type="EMBL" id="BART01012931">
    <property type="protein sequence ID" value="GAG87145.1"/>
    <property type="molecule type" value="Genomic_DNA"/>
</dbReference>
<keyword evidence="2" id="KW-0547">Nucleotide-binding</keyword>
<name>X1AWK7_9ZZZZ</name>
<evidence type="ECO:0000256" key="1">
    <source>
        <dbReference type="ARBA" id="ARBA00022448"/>
    </source>
</evidence>
<feature type="domain" description="ABC transporter" evidence="4">
    <location>
        <begin position="4"/>
        <end position="103"/>
    </location>
</feature>
<evidence type="ECO:0000259" key="4">
    <source>
        <dbReference type="Pfam" id="PF00005"/>
    </source>
</evidence>
<dbReference type="GO" id="GO:0016887">
    <property type="term" value="F:ATP hydrolysis activity"/>
    <property type="evidence" value="ECO:0007669"/>
    <property type="project" value="InterPro"/>
</dbReference>
<gene>
    <name evidence="5" type="ORF">S01H4_26721</name>
</gene>